<gene>
    <name evidence="2" type="ORF">DP107_09170</name>
</gene>
<feature type="transmembrane region" description="Helical" evidence="1">
    <location>
        <begin position="161"/>
        <end position="178"/>
    </location>
</feature>
<reference evidence="2 3" key="1">
    <citation type="submission" date="2018-06" db="EMBL/GenBank/DDBJ databases">
        <title>Natronomonas sp. F16-60 a new haloarchaeon isolated from a solar saltern of Isla Cristina, Huelva, Spain.</title>
        <authorList>
            <person name="Duran-Viseras A."/>
            <person name="Sanchez-Porro C."/>
            <person name="Ventosa A."/>
        </authorList>
    </citation>
    <scope>NUCLEOTIDE SEQUENCE [LARGE SCALE GENOMIC DNA]</scope>
    <source>
        <strain evidence="2 3">F16-60</strain>
    </source>
</reference>
<dbReference type="EMBL" id="QMDX01000004">
    <property type="protein sequence ID" value="TSD14401.1"/>
    <property type="molecule type" value="Genomic_DNA"/>
</dbReference>
<dbReference type="InParanoid" id="A0A554NAH5"/>
<sequence length="223" mass="23583">MTEPVSLPGDRPVATVVGELRERNRPLSTVALVNLGLAVLFTALLAVDGRTLLGRSVWLKPWKFAASIAVFTATMGWLLPSLRLGDRAERTVSWVIAGAMSSEILLITAQAARGVRSHFNVATTLDASVFALMGISITVSTLAVTYVLWRTLRTPPAVAPAYRWGISLGLLVFVLASFEGGLMAARGSHTVGTAVGGEGLPVVNWSLSGGDLRVAHFIGLHAL</sequence>
<dbReference type="Proteomes" id="UP000319894">
    <property type="component" value="Unassembled WGS sequence"/>
</dbReference>
<dbReference type="OrthoDB" id="270600at2157"/>
<evidence type="ECO:0000256" key="1">
    <source>
        <dbReference type="SAM" id="Phobius"/>
    </source>
</evidence>
<feature type="transmembrane region" description="Helical" evidence="1">
    <location>
        <begin position="91"/>
        <end position="109"/>
    </location>
</feature>
<keyword evidence="1" id="KW-1133">Transmembrane helix</keyword>
<feature type="transmembrane region" description="Helical" evidence="1">
    <location>
        <begin position="129"/>
        <end position="149"/>
    </location>
</feature>
<feature type="transmembrane region" description="Helical" evidence="1">
    <location>
        <begin position="59"/>
        <end position="79"/>
    </location>
</feature>
<keyword evidence="1" id="KW-0472">Membrane</keyword>
<proteinExistence type="predicted"/>
<comment type="caution">
    <text evidence="2">The sequence shown here is derived from an EMBL/GenBank/DDBJ whole genome shotgun (WGS) entry which is preliminary data.</text>
</comment>
<dbReference type="AlphaFoldDB" id="A0A554NAH5"/>
<dbReference type="RefSeq" id="WP_144261852.1">
    <property type="nucleotide sequence ID" value="NZ_QMDX01000004.1"/>
</dbReference>
<evidence type="ECO:0000313" key="3">
    <source>
        <dbReference type="Proteomes" id="UP000319894"/>
    </source>
</evidence>
<keyword evidence="3" id="KW-1185">Reference proteome</keyword>
<name>A0A554NAH5_9EURY</name>
<protein>
    <submittedName>
        <fullName evidence="2">Uncharacterized protein</fullName>
    </submittedName>
</protein>
<accession>A0A554NAH5</accession>
<feature type="transmembrane region" description="Helical" evidence="1">
    <location>
        <begin position="27"/>
        <end position="47"/>
    </location>
</feature>
<keyword evidence="1" id="KW-0812">Transmembrane</keyword>
<organism evidence="2 3">
    <name type="scientific">Haloglomus irregulare</name>
    <dbReference type="NCBI Taxonomy" id="2234134"/>
    <lineage>
        <taxon>Archaea</taxon>
        <taxon>Methanobacteriati</taxon>
        <taxon>Methanobacteriota</taxon>
        <taxon>Stenosarchaea group</taxon>
        <taxon>Halobacteria</taxon>
        <taxon>Halobacteriales</taxon>
        <taxon>Natronomonadaceae</taxon>
        <taxon>Haloglomus</taxon>
    </lineage>
</organism>
<evidence type="ECO:0000313" key="2">
    <source>
        <dbReference type="EMBL" id="TSD14401.1"/>
    </source>
</evidence>